<evidence type="ECO:0000313" key="15">
    <source>
        <dbReference type="Proteomes" id="UP000306954"/>
    </source>
</evidence>
<dbReference type="GO" id="GO:0050185">
    <property type="term" value="F:phosphatidylinositol deacylase activity"/>
    <property type="evidence" value="ECO:0007669"/>
    <property type="project" value="TreeGrafter"/>
</dbReference>
<comment type="caution">
    <text evidence="14">The sequence shown here is derived from an EMBL/GenBank/DDBJ whole genome shotgun (WGS) entry which is preliminary data.</text>
</comment>
<evidence type="ECO:0000256" key="6">
    <source>
        <dbReference type="ARBA" id="ARBA00022824"/>
    </source>
</evidence>
<evidence type="ECO:0000256" key="5">
    <source>
        <dbReference type="ARBA" id="ARBA00022801"/>
    </source>
</evidence>
<evidence type="ECO:0000313" key="14">
    <source>
        <dbReference type="EMBL" id="TIB16984.1"/>
    </source>
</evidence>
<organism evidence="14 15">
    <name type="scientific">Wallemia ichthyophaga</name>
    <dbReference type="NCBI Taxonomy" id="245174"/>
    <lineage>
        <taxon>Eukaryota</taxon>
        <taxon>Fungi</taxon>
        <taxon>Dikarya</taxon>
        <taxon>Basidiomycota</taxon>
        <taxon>Wallemiomycotina</taxon>
        <taxon>Wallemiomycetes</taxon>
        <taxon>Wallemiales</taxon>
        <taxon>Wallemiaceae</taxon>
        <taxon>Wallemia</taxon>
    </lineage>
</organism>
<keyword evidence="5 10" id="KW-0378">Hydrolase</keyword>
<protein>
    <recommendedName>
        <fullName evidence="10">GPI inositol-deacylase</fullName>
        <ecNumber evidence="10">3.1.-.-</ecNumber>
    </recommendedName>
</protein>
<evidence type="ECO:0000259" key="12">
    <source>
        <dbReference type="Pfam" id="PF07819"/>
    </source>
</evidence>
<dbReference type="Pfam" id="PF25140">
    <property type="entry name" value="PGAP1_TMD"/>
    <property type="match status" value="1"/>
</dbReference>
<gene>
    <name evidence="14" type="ORF">E3P90_00269</name>
</gene>
<evidence type="ECO:0000256" key="1">
    <source>
        <dbReference type="ARBA" id="ARBA00004477"/>
    </source>
</evidence>
<dbReference type="GO" id="GO:0015031">
    <property type="term" value="P:protein transport"/>
    <property type="evidence" value="ECO:0007669"/>
    <property type="project" value="UniProtKB-KW"/>
</dbReference>
<dbReference type="AlphaFoldDB" id="A0A4T0IHB5"/>
<feature type="domain" description="GPI inositol-deacylase transmembrane" evidence="13">
    <location>
        <begin position="627"/>
        <end position="889"/>
    </location>
</feature>
<dbReference type="InterPro" id="IPR029058">
    <property type="entry name" value="AB_hydrolase_fold"/>
</dbReference>
<dbReference type="PANTHER" id="PTHR15495:SF7">
    <property type="entry name" value="GPI INOSITOL-DEACYLASE"/>
    <property type="match status" value="1"/>
</dbReference>
<comment type="function">
    <text evidence="10">Involved in inositol deacylation of GPI-anchored proteins which plays important roles in the quality control and ER-associated degradation of GPI-anchored proteins.</text>
</comment>
<dbReference type="EC" id="3.1.-.-" evidence="10"/>
<dbReference type="Proteomes" id="UP000306954">
    <property type="component" value="Unassembled WGS sequence"/>
</dbReference>
<keyword evidence="8 10" id="KW-1133">Transmembrane helix</keyword>
<feature type="transmembrane region" description="Helical" evidence="10">
    <location>
        <begin position="665"/>
        <end position="683"/>
    </location>
</feature>
<dbReference type="InterPro" id="IPR012908">
    <property type="entry name" value="PGAP1-ab_dom-like"/>
</dbReference>
<keyword evidence="4 10" id="KW-0812">Transmembrane</keyword>
<feature type="domain" description="GPI inositol-deacylase PGAP1-like alpha/beta" evidence="12">
    <location>
        <begin position="66"/>
        <end position="280"/>
    </location>
</feature>
<keyword evidence="7 10" id="KW-0653">Protein transport</keyword>
<feature type="transmembrane region" description="Helical" evidence="10">
    <location>
        <begin position="872"/>
        <end position="891"/>
    </location>
</feature>
<evidence type="ECO:0000256" key="8">
    <source>
        <dbReference type="ARBA" id="ARBA00022989"/>
    </source>
</evidence>
<keyword evidence="3 10" id="KW-0813">Transport</keyword>
<evidence type="ECO:0000256" key="7">
    <source>
        <dbReference type="ARBA" id="ARBA00022927"/>
    </source>
</evidence>
<comment type="subcellular location">
    <subcellularLocation>
        <location evidence="1">Endoplasmic reticulum membrane</location>
        <topology evidence="1">Multi-pass membrane protein</topology>
    </subcellularLocation>
</comment>
<dbReference type="InterPro" id="IPR056824">
    <property type="entry name" value="PGAP1_TMD"/>
</dbReference>
<name>A0A4T0IHB5_WALIC</name>
<dbReference type="GO" id="GO:0006888">
    <property type="term" value="P:endoplasmic reticulum to Golgi vesicle-mediated transport"/>
    <property type="evidence" value="ECO:0007669"/>
    <property type="project" value="TreeGrafter"/>
</dbReference>
<accession>A0A4T0IHB5</accession>
<keyword evidence="6 10" id="KW-0256">Endoplasmic reticulum</keyword>
<keyword evidence="9 10" id="KW-0472">Membrane</keyword>
<reference evidence="14 15" key="1">
    <citation type="submission" date="2019-03" db="EMBL/GenBank/DDBJ databases">
        <title>Sequencing 23 genomes of Wallemia ichthyophaga.</title>
        <authorList>
            <person name="Gostincar C."/>
        </authorList>
    </citation>
    <scope>NUCLEOTIDE SEQUENCE [LARGE SCALE GENOMIC DNA]</scope>
    <source>
        <strain evidence="14 15">EXF-8621</strain>
    </source>
</reference>
<evidence type="ECO:0000256" key="4">
    <source>
        <dbReference type="ARBA" id="ARBA00022692"/>
    </source>
</evidence>
<dbReference type="GO" id="GO:0005789">
    <property type="term" value="C:endoplasmic reticulum membrane"/>
    <property type="evidence" value="ECO:0007669"/>
    <property type="project" value="UniProtKB-SubCell"/>
</dbReference>
<evidence type="ECO:0000256" key="2">
    <source>
        <dbReference type="ARBA" id="ARBA00006931"/>
    </source>
</evidence>
<keyword evidence="11" id="KW-0732">Signal</keyword>
<dbReference type="Gene3D" id="3.40.50.1820">
    <property type="entry name" value="alpha/beta hydrolase"/>
    <property type="match status" value="1"/>
</dbReference>
<proteinExistence type="inferred from homology"/>
<feature type="transmembrane region" description="Helical" evidence="10">
    <location>
        <begin position="703"/>
        <end position="726"/>
    </location>
</feature>
<dbReference type="PANTHER" id="PTHR15495">
    <property type="entry name" value="NEGATIVE REGULATOR OF VESICLE FORMATION-RELATED"/>
    <property type="match status" value="1"/>
</dbReference>
<dbReference type="GO" id="GO:0006505">
    <property type="term" value="P:GPI anchor metabolic process"/>
    <property type="evidence" value="ECO:0007669"/>
    <property type="project" value="TreeGrafter"/>
</dbReference>
<feature type="transmembrane region" description="Helical" evidence="10">
    <location>
        <begin position="746"/>
        <end position="769"/>
    </location>
</feature>
<feature type="chain" id="PRO_5030101531" description="GPI inositol-deacylase" evidence="11">
    <location>
        <begin position="26"/>
        <end position="896"/>
    </location>
</feature>
<feature type="transmembrane region" description="Helical" evidence="10">
    <location>
        <begin position="781"/>
        <end position="802"/>
    </location>
</feature>
<dbReference type="SUPFAM" id="SSF53474">
    <property type="entry name" value="alpha/beta-Hydrolases"/>
    <property type="match status" value="1"/>
</dbReference>
<evidence type="ECO:0000256" key="11">
    <source>
        <dbReference type="SAM" id="SignalP"/>
    </source>
</evidence>
<dbReference type="InterPro" id="IPR039529">
    <property type="entry name" value="PGAP1/BST1"/>
</dbReference>
<feature type="transmembrane region" description="Helical" evidence="10">
    <location>
        <begin position="847"/>
        <end position="866"/>
    </location>
</feature>
<evidence type="ECO:0000256" key="9">
    <source>
        <dbReference type="ARBA" id="ARBA00023136"/>
    </source>
</evidence>
<comment type="similarity">
    <text evidence="2 10">Belongs to the GPI inositol-deacylase family.</text>
</comment>
<evidence type="ECO:0000256" key="10">
    <source>
        <dbReference type="RuleBase" id="RU365011"/>
    </source>
</evidence>
<sequence length="896" mass="99574">MFFRTAAICAVAWAVAIIILKSNHAESACRMAYMNPKYIPHPFVDSKYGLYLYRDKHWNVGDSITPDGIPVLFIPGNAGSYKQGRSIAAEISKQYHIDYNRPNHDLASQNIPLPDLWTVDFKEELSAFHAGLVRRQAEYCRSAVDYILSQYAGQSHPPESVIVIAHSMGGVVAREMFHLTDYRQGSIDLLLTLSSPNAIPPTPFSRSMSSLFGNNLSKHTEIAISGGSADSLLPADVTYAPISQNSLSVLSTTIPGVWAPISHQAIVWCDQLRRKIARGVLLSVDSSKSSKLKSRESLMEVWKGLLVGISNIPDTVGLFDVDLNATVAYGAYTTADIGSDRTAWSLGRPPPHSVTGDKAPIVRLVTSLTPEPPYKDFGQYESPIQVLACQEIKPLKRCRHLPIRDSVTLPYLHRDTQWLPVRHGADEDHTMYLLDADTDTLDDNESVVLFRNGKDGKRHWITSQFAPADEEIVIGGSLTRMLFSSVPLLEQNHGIMALRRRYKLINAPSTSLVVYRIDAKQSTCVSTQFNNKELFQPLLRHVVGSLKGIEETYHPDLNGRIAIESHLSQSPYLIADAKSNKTELIFEVFADTSSTESCYPLQELSVSVDILASISKWGTRYRSALVGFALGIWCVAFRRQLQSLDLTGASITLLESLTVAFPREILAFCFIMVGSVLASSLYAKFSLYFVGLHDPKLCFVGPILLLASYGLISGVTVAITGFSAILSFTRLHIPKFKISRKRELGLMLTTAATTLLIPQQVMLSLIGIYTLLTDNSTPLALSIRVLVVLLAPFYIPVTVVWLKDPLMSSFGVDFEDHNPLPILPIVWIVLHVQSCNAIRKHRTTDRLVWWIENSVFVTFALSSLAFSGRYAYILYEGMCILLAILSYTRYFNCKTE</sequence>
<dbReference type="EMBL" id="SPOF01000002">
    <property type="protein sequence ID" value="TIB16984.1"/>
    <property type="molecule type" value="Genomic_DNA"/>
</dbReference>
<feature type="signal peptide" evidence="11">
    <location>
        <begin position="1"/>
        <end position="25"/>
    </location>
</feature>
<evidence type="ECO:0000259" key="13">
    <source>
        <dbReference type="Pfam" id="PF25140"/>
    </source>
</evidence>
<evidence type="ECO:0000256" key="3">
    <source>
        <dbReference type="ARBA" id="ARBA00022448"/>
    </source>
</evidence>
<dbReference type="Pfam" id="PF07819">
    <property type="entry name" value="PGAP1"/>
    <property type="match status" value="1"/>
</dbReference>